<evidence type="ECO:0000256" key="1">
    <source>
        <dbReference type="SAM" id="MobiDB-lite"/>
    </source>
</evidence>
<comment type="caution">
    <text evidence="2">The sequence shown here is derived from an EMBL/GenBank/DDBJ whole genome shotgun (WGS) entry which is preliminary data.</text>
</comment>
<name>A0AAN8GYV8_CHAGU</name>
<feature type="compositionally biased region" description="Low complexity" evidence="1">
    <location>
        <begin position="82"/>
        <end position="95"/>
    </location>
</feature>
<feature type="compositionally biased region" description="Low complexity" evidence="1">
    <location>
        <begin position="25"/>
        <end position="48"/>
    </location>
</feature>
<sequence>MPSQTYYQPPLLSAPCGPPLPAPSLSPLTFLTTTSMPTPSSPRSIPTSPLTPSPPSVLPLLPATIPATVLSSPASSYLLAASPSSFSPASPSAFPGAPPPPLTARRAAEAGVIVGVHTDAGLYL</sequence>
<dbReference type="AlphaFoldDB" id="A0AAN8GYV8"/>
<evidence type="ECO:0000313" key="3">
    <source>
        <dbReference type="Proteomes" id="UP001331515"/>
    </source>
</evidence>
<evidence type="ECO:0000313" key="2">
    <source>
        <dbReference type="EMBL" id="KAK5895612.1"/>
    </source>
</evidence>
<organism evidence="2 3">
    <name type="scientific">Champsocephalus gunnari</name>
    <name type="common">Mackerel icefish</name>
    <dbReference type="NCBI Taxonomy" id="52237"/>
    <lineage>
        <taxon>Eukaryota</taxon>
        <taxon>Metazoa</taxon>
        <taxon>Chordata</taxon>
        <taxon>Craniata</taxon>
        <taxon>Vertebrata</taxon>
        <taxon>Euteleostomi</taxon>
        <taxon>Actinopterygii</taxon>
        <taxon>Neopterygii</taxon>
        <taxon>Teleostei</taxon>
        <taxon>Neoteleostei</taxon>
        <taxon>Acanthomorphata</taxon>
        <taxon>Eupercaria</taxon>
        <taxon>Perciformes</taxon>
        <taxon>Notothenioidei</taxon>
        <taxon>Channichthyidae</taxon>
        <taxon>Champsocephalus</taxon>
    </lineage>
</organism>
<reference evidence="2 3" key="1">
    <citation type="journal article" date="2023" name="Mol. Biol. Evol.">
        <title>Genomics of Secondarily Temperate Adaptation in the Only Non-Antarctic Icefish.</title>
        <authorList>
            <person name="Rivera-Colon A.G."/>
            <person name="Rayamajhi N."/>
            <person name="Minhas B.F."/>
            <person name="Madrigal G."/>
            <person name="Bilyk K.T."/>
            <person name="Yoon V."/>
            <person name="Hune M."/>
            <person name="Gregory S."/>
            <person name="Cheng C.H.C."/>
            <person name="Catchen J.M."/>
        </authorList>
    </citation>
    <scope>NUCLEOTIDE SEQUENCE [LARGE SCALE GENOMIC DNA]</scope>
    <source>
        <tissue evidence="2">White muscle</tissue>
    </source>
</reference>
<proteinExistence type="predicted"/>
<feature type="region of interest" description="Disordered" evidence="1">
    <location>
        <begin position="23"/>
        <end position="57"/>
    </location>
</feature>
<dbReference type="Proteomes" id="UP001331515">
    <property type="component" value="Unassembled WGS sequence"/>
</dbReference>
<feature type="region of interest" description="Disordered" evidence="1">
    <location>
        <begin position="82"/>
        <end position="102"/>
    </location>
</feature>
<keyword evidence="3" id="KW-1185">Reference proteome</keyword>
<dbReference type="EMBL" id="JAURVH010001534">
    <property type="protein sequence ID" value="KAK5895612.1"/>
    <property type="molecule type" value="Genomic_DNA"/>
</dbReference>
<protein>
    <submittedName>
        <fullName evidence="2">Uncharacterized protein</fullName>
    </submittedName>
</protein>
<accession>A0AAN8GYV8</accession>
<gene>
    <name evidence="2" type="ORF">CgunFtcFv8_009291</name>
</gene>